<gene>
    <name evidence="2" type="ORF">OW763_01045</name>
</gene>
<dbReference type="Proteomes" id="UP001078443">
    <property type="component" value="Unassembled WGS sequence"/>
</dbReference>
<dbReference type="Pfam" id="PF21277">
    <property type="entry name" value="T6SS_VgrG3-like_C"/>
    <property type="match status" value="1"/>
</dbReference>
<dbReference type="RefSeq" id="WP_268039208.1">
    <property type="nucleotide sequence ID" value="NZ_JAPQER010000001.1"/>
</dbReference>
<comment type="caution">
    <text evidence="2">The sequence shown here is derived from an EMBL/GenBank/DDBJ whole genome shotgun (WGS) entry which is preliminary data.</text>
</comment>
<name>A0ABT4CVE1_9CLOT</name>
<reference evidence="2" key="1">
    <citation type="submission" date="2022-12" db="EMBL/GenBank/DDBJ databases">
        <authorList>
            <person name="Wang J."/>
        </authorList>
    </citation>
    <scope>NUCLEOTIDE SEQUENCE</scope>
    <source>
        <strain evidence="2">HY-45-18</strain>
    </source>
</reference>
<accession>A0ABT4CVE1</accession>
<sequence>MGLSTNAIKNIYLKNYMSQMKNNIDNNINVENDTKNLNKQMQNLAFETMLNQMMESTNGSMMAEFLSTALTEDNSIGADTSLATLRNFNSAMRRTSYSQESLNIYSNGVNNKLSRLGLKASKYESNLNPGLISNNPGDYGGKSYGAWQFSSKTGSLNSFVSWLKGNYSEFYSKLSEAKNRDGSNFGKNFDSAWRNIALANRDKFIKVQQDYVKKYYYDKAALDLKSKFGFDVNKRSNALKESLWSTVVQHGVGGTLSIFSKLNLNNNDRNIINDLYNERKKVNIYFRSSSEQVKRSVYNRFTKEKQDMFNMLEKNFA</sequence>
<evidence type="ECO:0000313" key="2">
    <source>
        <dbReference type="EMBL" id="MCY6482941.1"/>
    </source>
</evidence>
<evidence type="ECO:0000259" key="1">
    <source>
        <dbReference type="Pfam" id="PF21277"/>
    </source>
</evidence>
<dbReference type="InterPro" id="IPR049073">
    <property type="entry name" value="T6SS_VgrG3-like_C"/>
</dbReference>
<dbReference type="EMBL" id="JAPQER010000001">
    <property type="protein sequence ID" value="MCY6482941.1"/>
    <property type="molecule type" value="Genomic_DNA"/>
</dbReference>
<protein>
    <submittedName>
        <fullName evidence="2">Vgrg protein</fullName>
    </submittedName>
</protein>
<evidence type="ECO:0000313" key="3">
    <source>
        <dbReference type="Proteomes" id="UP001078443"/>
    </source>
</evidence>
<proteinExistence type="predicted"/>
<keyword evidence="3" id="KW-1185">Reference proteome</keyword>
<feature type="domain" description="Type VI secretion system spike protein VgrG3-like C-terminal" evidence="1">
    <location>
        <begin position="116"/>
        <end position="305"/>
    </location>
</feature>
<organism evidence="2 3">
    <name type="scientific">Clostridium aestuarii</name>
    <dbReference type="NCBI Taxonomy" id="338193"/>
    <lineage>
        <taxon>Bacteria</taxon>
        <taxon>Bacillati</taxon>
        <taxon>Bacillota</taxon>
        <taxon>Clostridia</taxon>
        <taxon>Eubacteriales</taxon>
        <taxon>Clostridiaceae</taxon>
        <taxon>Clostridium</taxon>
    </lineage>
</organism>